<dbReference type="GO" id="GO:0004852">
    <property type="term" value="F:uroporphyrinogen-III synthase activity"/>
    <property type="evidence" value="ECO:0007669"/>
    <property type="project" value="InterPro"/>
</dbReference>
<evidence type="ECO:0000313" key="2">
    <source>
        <dbReference type="EMBL" id="RZO27868.1"/>
    </source>
</evidence>
<feature type="domain" description="Tetrapyrrole biosynthesis uroporphyrinogen III synthase" evidence="1">
    <location>
        <begin position="37"/>
        <end position="199"/>
    </location>
</feature>
<dbReference type="AlphaFoldDB" id="A0A520N311"/>
<dbReference type="Pfam" id="PF02602">
    <property type="entry name" value="HEM4"/>
    <property type="match status" value="1"/>
</dbReference>
<name>A0A520N311_9GAMM</name>
<evidence type="ECO:0000313" key="3">
    <source>
        <dbReference type="Proteomes" id="UP000315283"/>
    </source>
</evidence>
<gene>
    <name evidence="2" type="ORF">EVA97_03635</name>
</gene>
<dbReference type="SUPFAM" id="SSF69618">
    <property type="entry name" value="HemD-like"/>
    <property type="match status" value="1"/>
</dbReference>
<dbReference type="Proteomes" id="UP000315283">
    <property type="component" value="Unassembled WGS sequence"/>
</dbReference>
<dbReference type="EMBL" id="SHBJ01000026">
    <property type="protein sequence ID" value="RZO27868.1"/>
    <property type="molecule type" value="Genomic_DNA"/>
</dbReference>
<dbReference type="CDD" id="cd06578">
    <property type="entry name" value="HemD"/>
    <property type="match status" value="1"/>
</dbReference>
<dbReference type="InterPro" id="IPR036108">
    <property type="entry name" value="4pyrrol_syn_uPrphyn_synt_sf"/>
</dbReference>
<reference evidence="2 3" key="1">
    <citation type="submission" date="2019-02" db="EMBL/GenBank/DDBJ databases">
        <title>Prokaryotic population dynamics and viral predation in marine succession experiment using metagenomics: the confinement effect.</title>
        <authorList>
            <person name="Haro-Moreno J.M."/>
            <person name="Rodriguez-Valera F."/>
            <person name="Lopez-Perez M."/>
        </authorList>
    </citation>
    <scope>NUCLEOTIDE SEQUENCE [LARGE SCALE GENOMIC DNA]</scope>
    <source>
        <strain evidence="2">MED-G164</strain>
    </source>
</reference>
<accession>A0A520N311</accession>
<dbReference type="GO" id="GO:0033014">
    <property type="term" value="P:tetrapyrrole biosynthetic process"/>
    <property type="evidence" value="ECO:0007669"/>
    <property type="project" value="InterPro"/>
</dbReference>
<sequence length="217" mass="24836">MNIIDTRSNIAFSNHKKGIIKNIPLFNLKGIEYSASTQKYTDIIFQSIPSVEFFKEQENLVEKNIYCMGPSTKNFLSQKGLESICADVPGSKELIKLLSQNKNHRKYLVVKGEDGLNEVFNYLHKNGEDVQEVICYKRLKLDGYDDIKKDFSYADAIIFSSTYAVEIFFNEIYSNNIKAMLFGISSRIVDHITNLGYEAKLVDYFSEDFVESIKASI</sequence>
<proteinExistence type="predicted"/>
<evidence type="ECO:0000259" key="1">
    <source>
        <dbReference type="Pfam" id="PF02602"/>
    </source>
</evidence>
<comment type="caution">
    <text evidence="2">The sequence shown here is derived from an EMBL/GenBank/DDBJ whole genome shotgun (WGS) entry which is preliminary data.</text>
</comment>
<organism evidence="2 3">
    <name type="scientific">SAR86 cluster bacterium</name>
    <dbReference type="NCBI Taxonomy" id="2030880"/>
    <lineage>
        <taxon>Bacteria</taxon>
        <taxon>Pseudomonadati</taxon>
        <taxon>Pseudomonadota</taxon>
        <taxon>Gammaproteobacteria</taxon>
        <taxon>SAR86 cluster</taxon>
    </lineage>
</organism>
<dbReference type="Gene3D" id="3.40.50.10090">
    <property type="match status" value="1"/>
</dbReference>
<dbReference type="InterPro" id="IPR003754">
    <property type="entry name" value="4pyrrol_synth_uPrphyn_synth"/>
</dbReference>
<protein>
    <submittedName>
        <fullName evidence="2">Uroporphyrinogen-III synthase</fullName>
    </submittedName>
</protein>